<proteinExistence type="predicted"/>
<evidence type="ECO:0000256" key="1">
    <source>
        <dbReference type="SAM" id="MobiDB-lite"/>
    </source>
</evidence>
<name>M7XHU1_RHOT1</name>
<evidence type="ECO:0000313" key="3">
    <source>
        <dbReference type="Proteomes" id="UP000016926"/>
    </source>
</evidence>
<dbReference type="HOGENOM" id="CLU_1031157_0_0_1"/>
<feature type="region of interest" description="Disordered" evidence="1">
    <location>
        <begin position="1"/>
        <end position="21"/>
    </location>
</feature>
<evidence type="ECO:0000313" key="2">
    <source>
        <dbReference type="EMBL" id="EMS23474.1"/>
    </source>
</evidence>
<dbReference type="GeneID" id="27371221"/>
<dbReference type="AlphaFoldDB" id="M7XHU1"/>
<sequence>MSFRPEGTWGDDYPGWKDDRNEPLRNRHWPANLQELAVETPPPKPDTAKEVRMVNAVEIVTWKGWHAILIPRLIDSLFNWFRNNVYHLKEESPAAPYYNLEGPLLKPPGAGTDENPFVMQLPPLLIPTLMAHNGDGTSHVFMELPLHRRVSYTLTAAPRAMSRRWTVNGPQGPTYQFENMCHLKGTWMAIELPSWENVQVLLQEMPTPNPSLGHVVLRMQLNVRLSTTEAPPHQYSHYTYHYVLELDRHTPVPQPLKMEHIPVARRQRCK</sequence>
<keyword evidence="3" id="KW-1185">Reference proteome</keyword>
<reference evidence="2 3" key="1">
    <citation type="journal article" date="2012" name="Nat. Commun.">
        <title>A multi-omic map of the lipid-producing yeast Rhodosporidium toruloides.</title>
        <authorList>
            <person name="Zhu Z."/>
            <person name="Zhang S."/>
            <person name="Liu H."/>
            <person name="Shen H."/>
            <person name="Lin X."/>
            <person name="Yang F."/>
            <person name="Zhou Y.J."/>
            <person name="Jin G."/>
            <person name="Ye M."/>
            <person name="Zou H."/>
            <person name="Zou H."/>
            <person name="Zhao Z.K."/>
        </authorList>
    </citation>
    <scope>NUCLEOTIDE SEQUENCE [LARGE SCALE GENOMIC DNA]</scope>
    <source>
        <strain evidence="2 3">NP11</strain>
    </source>
</reference>
<organism evidence="2 3">
    <name type="scientific">Rhodotorula toruloides (strain NP11)</name>
    <name type="common">Yeast</name>
    <name type="synonym">Rhodosporidium toruloides</name>
    <dbReference type="NCBI Taxonomy" id="1130832"/>
    <lineage>
        <taxon>Eukaryota</taxon>
        <taxon>Fungi</taxon>
        <taxon>Dikarya</taxon>
        <taxon>Basidiomycota</taxon>
        <taxon>Pucciniomycotina</taxon>
        <taxon>Microbotryomycetes</taxon>
        <taxon>Sporidiobolales</taxon>
        <taxon>Sporidiobolaceae</taxon>
        <taxon>Rhodotorula</taxon>
    </lineage>
</organism>
<accession>M7XHU1</accession>
<evidence type="ECO:0008006" key="4">
    <source>
        <dbReference type="Google" id="ProtNLM"/>
    </source>
</evidence>
<dbReference type="Proteomes" id="UP000016926">
    <property type="component" value="Unassembled WGS sequence"/>
</dbReference>
<dbReference type="EMBL" id="KB722647">
    <property type="protein sequence ID" value="EMS23474.1"/>
    <property type="molecule type" value="Genomic_DNA"/>
</dbReference>
<gene>
    <name evidence="2" type="ORF">RHTO_07208</name>
</gene>
<dbReference type="OrthoDB" id="10270906at2759"/>
<protein>
    <recommendedName>
        <fullName evidence="4">Salivary gland secretion 1</fullName>
    </recommendedName>
</protein>
<dbReference type="RefSeq" id="XP_016274593.1">
    <property type="nucleotide sequence ID" value="XM_016420866.1"/>
</dbReference>